<reference evidence="2" key="1">
    <citation type="submission" date="2021-06" db="EMBL/GenBank/DDBJ databases">
        <authorList>
            <person name="Kallberg Y."/>
            <person name="Tangrot J."/>
            <person name="Rosling A."/>
        </authorList>
    </citation>
    <scope>NUCLEOTIDE SEQUENCE</scope>
    <source>
        <strain evidence="2">UK204</strain>
    </source>
</reference>
<feature type="domain" description="BTB" evidence="1">
    <location>
        <begin position="900"/>
        <end position="969"/>
    </location>
</feature>
<dbReference type="InterPro" id="IPR052972">
    <property type="entry name" value="Sacsin_chaperone_reg"/>
</dbReference>
<organism evidence="2 3">
    <name type="scientific">Funneliformis caledonium</name>
    <dbReference type="NCBI Taxonomy" id="1117310"/>
    <lineage>
        <taxon>Eukaryota</taxon>
        <taxon>Fungi</taxon>
        <taxon>Fungi incertae sedis</taxon>
        <taxon>Mucoromycota</taxon>
        <taxon>Glomeromycotina</taxon>
        <taxon>Glomeromycetes</taxon>
        <taxon>Glomerales</taxon>
        <taxon>Glomeraceae</taxon>
        <taxon>Funneliformis</taxon>
    </lineage>
</organism>
<dbReference type="Proteomes" id="UP000789570">
    <property type="component" value="Unassembled WGS sequence"/>
</dbReference>
<gene>
    <name evidence="2" type="ORF">FCALED_LOCUS13529</name>
</gene>
<name>A0A9N9HRG3_9GLOM</name>
<dbReference type="OrthoDB" id="1262810at2759"/>
<dbReference type="SMART" id="SM00225">
    <property type="entry name" value="BTB"/>
    <property type="match status" value="1"/>
</dbReference>
<evidence type="ECO:0000313" key="3">
    <source>
        <dbReference type="Proteomes" id="UP000789570"/>
    </source>
</evidence>
<dbReference type="Pfam" id="PF00651">
    <property type="entry name" value="BTB"/>
    <property type="match status" value="1"/>
</dbReference>
<sequence length="1076" mass="124625">FSNPPELKGEMFSYLPLSVGTNLGVHLSGNFSLSSARSNILHDFLEAETDDARWNRYILCEILPELHAKLIDQVVIQLIEAKLNREQTNVMPHHLWPIKKDTTGTYKDYGLNVIKRLGLNGQKVLWTEANGGQFVSLQSAKIINEDEPIVADILAKLGVLVVKLDKVQLQQLEEIKELNLQYTILNGKLTCEELQRKNLKLPSLIKEQTRDSLFKLLKFVLQDQSSYNFLNGLSLVPLSDGSVGTFGDGQYVGEQAHLALFPKIGPSKFIIDLSDDFPKIFTSQEFSEATRIKKFDASAILDLLAYEIPLEDIDWDPKGKLVPNKPWLEKIWSILTKEAGNVEFDKLSLFPLLSMTKPSNKLIKPNPSNPLLHDNGHFLIPILVKLKVRFTDMKVFESDEKLEQCILECNPINIINSLVKTCSSLSLNMKELFENSKLTPSEYKKFREFLINHGIIQEDFLSIRSSLPIWPIQNCEDKFIDAKSGILLPFDLPFFTFSKNTNFYKCELENENLALVSLNAKVITELQYVKKYLLPDFEIHSIPKDCEGYIPLLKKLLSLKNFDIEYLLKNKKVIPNKSLSAFVSANELYDKNVSIFGSIFEDSDKFLPIELLQDSVHLGRLKRIGLKHQMNYDTFIECTQEIVLQITNQVDSARNRAKILVRYLYEHVDILRFNPGQWDEILEIKFVPSEISEASLSRQFYKMPKETTGFESFRTLRLHKYKNVCWTRCPLFDENLEPTEPFNKRHPEIGIPTPEDIMEHWFVVVDKIEFWKTFKGDKEIKDVIKEIYEKMDHHSRDEKHKLSIQLNIDNDKRKLFLNKKEDPFDPNNWAFGKDLVFDLEDDVREVSEWLKPFKHLLLLGGAQEVKGLEKSNNVTEHKQNEFLINALLNKLTDKSGHELYDVFFIVGKEKERIGANRFVLSAASAYFEKMFCGNFSESAEKVIEIPMIDENIQPEVFRMFLRWLYGQRLVEAIKSVLRKKEEFTNEQESYETYYLDSLVHLLKVTDIYGVEPLKDEIVNIIKHDCIRICNVLEIKEWAINCNAPRLTESCKEYIILNERLVLEQNKENCAMAEDED</sequence>
<evidence type="ECO:0000259" key="1">
    <source>
        <dbReference type="PROSITE" id="PS50097"/>
    </source>
</evidence>
<accession>A0A9N9HRG3</accession>
<dbReference type="PANTHER" id="PTHR15600">
    <property type="entry name" value="SACSIN"/>
    <property type="match status" value="1"/>
</dbReference>
<protein>
    <submittedName>
        <fullName evidence="2">15846_t:CDS:1</fullName>
    </submittedName>
</protein>
<dbReference type="GO" id="GO:0030544">
    <property type="term" value="F:Hsp70 protein binding"/>
    <property type="evidence" value="ECO:0007669"/>
    <property type="project" value="TreeGrafter"/>
</dbReference>
<dbReference type="PROSITE" id="PS50097">
    <property type="entry name" value="BTB"/>
    <property type="match status" value="1"/>
</dbReference>
<dbReference type="InterPro" id="IPR000210">
    <property type="entry name" value="BTB/POZ_dom"/>
</dbReference>
<evidence type="ECO:0000313" key="2">
    <source>
        <dbReference type="EMBL" id="CAG8702047.1"/>
    </source>
</evidence>
<dbReference type="CDD" id="cd18186">
    <property type="entry name" value="BTB_POZ_ZBTB_KLHL-like"/>
    <property type="match status" value="1"/>
</dbReference>
<dbReference type="AlphaFoldDB" id="A0A9N9HRG3"/>
<dbReference type="EMBL" id="CAJVPQ010007942">
    <property type="protein sequence ID" value="CAG8702047.1"/>
    <property type="molecule type" value="Genomic_DNA"/>
</dbReference>
<feature type="non-terminal residue" evidence="2">
    <location>
        <position position="1"/>
    </location>
</feature>
<dbReference type="PANTHER" id="PTHR15600:SF42">
    <property type="entry name" value="SACSIN"/>
    <property type="match status" value="1"/>
</dbReference>
<comment type="caution">
    <text evidence="2">The sequence shown here is derived from an EMBL/GenBank/DDBJ whole genome shotgun (WGS) entry which is preliminary data.</text>
</comment>
<dbReference type="SUPFAM" id="SSF54695">
    <property type="entry name" value="POZ domain"/>
    <property type="match status" value="1"/>
</dbReference>
<proteinExistence type="predicted"/>
<keyword evidence="3" id="KW-1185">Reference proteome</keyword>
<dbReference type="Gene3D" id="3.30.710.10">
    <property type="entry name" value="Potassium Channel Kv1.1, Chain A"/>
    <property type="match status" value="1"/>
</dbReference>
<dbReference type="InterPro" id="IPR011333">
    <property type="entry name" value="SKP1/BTB/POZ_sf"/>
</dbReference>